<protein>
    <submittedName>
        <fullName evidence="1">Uncharacterized protein</fullName>
    </submittedName>
</protein>
<sequence length="48" mass="5583">MNAMHLFFHQDAILIRKILNPMVPDSKLEQSTEKVLNANINRRYGLSN</sequence>
<accession>A4G4W3</accession>
<proteinExistence type="predicted"/>
<name>A4G4W3_HERAR</name>
<dbReference type="STRING" id="204773.HEAR1378"/>
<dbReference type="AlphaFoldDB" id="A4G4W3"/>
<dbReference type="EMBL" id="CU207211">
    <property type="protein sequence ID" value="CAL61550.1"/>
    <property type="molecule type" value="Genomic_DNA"/>
</dbReference>
<gene>
    <name evidence="1" type="ordered locus">HEAR1378</name>
</gene>
<dbReference type="KEGG" id="har:HEAR1378"/>
<organism evidence="1 2">
    <name type="scientific">Herminiimonas arsenicoxydans</name>
    <dbReference type="NCBI Taxonomy" id="204773"/>
    <lineage>
        <taxon>Bacteria</taxon>
        <taxon>Pseudomonadati</taxon>
        <taxon>Pseudomonadota</taxon>
        <taxon>Betaproteobacteria</taxon>
        <taxon>Burkholderiales</taxon>
        <taxon>Oxalobacteraceae</taxon>
        <taxon>Herminiimonas</taxon>
    </lineage>
</organism>
<dbReference type="Proteomes" id="UP000006697">
    <property type="component" value="Chromosome"/>
</dbReference>
<keyword evidence="2" id="KW-1185">Reference proteome</keyword>
<reference evidence="1 2" key="1">
    <citation type="journal article" date="2007" name="PLoS Genet.">
        <title>A tale of two oxidation states: bacterial colonization of arsenic-rich environments.</title>
        <authorList>
            <person name="Muller D."/>
            <person name="Medigue C."/>
            <person name="Koechler S."/>
            <person name="Barbe V."/>
            <person name="Barakat M."/>
            <person name="Talla E."/>
            <person name="Bonnefoy V."/>
            <person name="Krin E."/>
            <person name="Arsene-Ploetze F."/>
            <person name="Carapito C."/>
            <person name="Chandler M."/>
            <person name="Cournoyer B."/>
            <person name="Cruveiller S."/>
            <person name="Dossat C."/>
            <person name="Duval S."/>
            <person name="Heymann M."/>
            <person name="Leize E."/>
            <person name="Lieutaud A."/>
            <person name="Lievremont D."/>
            <person name="Makita Y."/>
            <person name="Mangenot S."/>
            <person name="Nitschke W."/>
            <person name="Ortet P."/>
            <person name="Perdrial N."/>
            <person name="Schoepp B."/>
            <person name="Siguier N."/>
            <person name="Simeonova D.D."/>
            <person name="Rouy Z."/>
            <person name="Segurens B."/>
            <person name="Turlin E."/>
            <person name="Vallenet D."/>
            <person name="Van Dorsselaer A."/>
            <person name="Weiss S."/>
            <person name="Weissenbach J."/>
            <person name="Lett M.C."/>
            <person name="Danchin A."/>
            <person name="Bertin P.N."/>
        </authorList>
    </citation>
    <scope>NUCLEOTIDE SEQUENCE [LARGE SCALE GENOMIC DNA]</scope>
    <source>
        <strain evidence="2">ULPAs1</strain>
    </source>
</reference>
<evidence type="ECO:0000313" key="2">
    <source>
        <dbReference type="Proteomes" id="UP000006697"/>
    </source>
</evidence>
<evidence type="ECO:0000313" key="1">
    <source>
        <dbReference type="EMBL" id="CAL61550.1"/>
    </source>
</evidence>
<dbReference type="HOGENOM" id="CLU_3153639_0_0_4"/>